<accession>S0EUK3</accession>
<dbReference type="RefSeq" id="WP_016482560.1">
    <property type="nucleotide sequence ID" value="NC_021487.1"/>
</dbReference>
<dbReference type="AlphaFoldDB" id="S0EUK3"/>
<protein>
    <submittedName>
        <fullName evidence="2">Fibronectin type III domain</fullName>
    </submittedName>
</protein>
<reference evidence="3" key="1">
    <citation type="submission" date="2013-03" db="EMBL/GenBank/DDBJ databases">
        <title>Genome sequence of Chthonomonas calidirosea, the first sequenced genome from the Armatimonadetes phylum (formally candidate division OP10).</title>
        <authorList>
            <person name="Lee K.C.Y."/>
            <person name="Morgan X.C."/>
            <person name="Dunfield P.F."/>
            <person name="Tamas I."/>
            <person name="Houghton K.M."/>
            <person name="Vyssotski M."/>
            <person name="Ryan J.L.J."/>
            <person name="Lagutin K."/>
            <person name="McDonald I.R."/>
            <person name="Stott M.B."/>
        </authorList>
    </citation>
    <scope>NUCLEOTIDE SEQUENCE [LARGE SCALE GENOMIC DNA]</scope>
    <source>
        <strain evidence="3">DSM 23976 / ICMP 18418 / T49</strain>
    </source>
</reference>
<dbReference type="Gene3D" id="2.60.40.10">
    <property type="entry name" value="Immunoglobulins"/>
    <property type="match status" value="1"/>
</dbReference>
<dbReference type="HOGENOM" id="CLU_330024_0_0_0"/>
<evidence type="ECO:0000313" key="2">
    <source>
        <dbReference type="EMBL" id="CCW35015.1"/>
    </source>
</evidence>
<proteinExistence type="predicted"/>
<dbReference type="EMBL" id="HF951689">
    <property type="protein sequence ID" value="CCW35015.1"/>
    <property type="molecule type" value="Genomic_DNA"/>
</dbReference>
<dbReference type="Pfam" id="PF00041">
    <property type="entry name" value="fn3"/>
    <property type="match status" value="1"/>
</dbReference>
<dbReference type="PATRIC" id="fig|1303518.3.peg.1219"/>
<feature type="domain" description="Fibronectin type-III" evidence="1">
    <location>
        <begin position="44"/>
        <end position="139"/>
    </location>
</feature>
<keyword evidence="3" id="KW-1185">Reference proteome</keyword>
<dbReference type="InterPro" id="IPR013783">
    <property type="entry name" value="Ig-like_fold"/>
</dbReference>
<dbReference type="InterPro" id="IPR003961">
    <property type="entry name" value="FN3_dom"/>
</dbReference>
<gene>
    <name evidence="2" type="ORF">CCALI_01196</name>
</gene>
<dbReference type="InterPro" id="IPR036116">
    <property type="entry name" value="FN3_sf"/>
</dbReference>
<dbReference type="KEGG" id="ccz:CCALI_01196"/>
<evidence type="ECO:0000313" key="3">
    <source>
        <dbReference type="Proteomes" id="UP000014227"/>
    </source>
</evidence>
<dbReference type="STRING" id="454171.CP488_02901"/>
<dbReference type="PROSITE" id="PS50853">
    <property type="entry name" value="FN3"/>
    <property type="match status" value="1"/>
</dbReference>
<evidence type="ECO:0000259" key="1">
    <source>
        <dbReference type="PROSITE" id="PS50853"/>
    </source>
</evidence>
<name>S0EUK3_CHTCT</name>
<dbReference type="CDD" id="cd00063">
    <property type="entry name" value="FN3"/>
    <property type="match status" value="1"/>
</dbReference>
<dbReference type="InParanoid" id="S0EUK3"/>
<dbReference type="SUPFAM" id="SSF49265">
    <property type="entry name" value="Fibronectin type III"/>
    <property type="match status" value="1"/>
</dbReference>
<sequence length="869" mass="98523">MPSPRGKRKRKWLLLIAALILYGEIQTLYSVSSTVAQNPSLNPPVLPPVLFADRGDRKAYLCWDPCPEAAFGKLRGYRVFIRRGNSWALIATVSPDRTEWTVTGLENGKTYTFTVAGLLRNGAETERSRSVDVKPTPLSSPTLQTGAVSLSFGPYHEAVSHGVVVRWADGQSIVFDEDIARWRDWQAADGQHLLYPTPYGNGIDMVKMDVHGFPTIPQKTKDHPWLGDAYTVDYTSPARDLGDRTFRGLVSSHIDGERVTFESWLPVEDTGWARWTAIRVWQTFWPIRKKIGETLYIGLARKIEVFVPSYFKWGYQICLNDGFGPEGERKNVSLYYAHFHSAGIVDFSPSWDITQPMLAGTPRRGGGYHADLGCLQAIPMGFLDWGSGNLIFVARQLYHCAHIQFASYPEEGHNGVWPNLAFDCGEAGRRFVVDTVYYLYSSPKISRDFPPVPQRYTDAQLHFLWRNARTFGFKPAFLTASVYTGTLDGQRLAKVGLLPFAKQLAKVWHRNSIDAFAFWHDFWLSQPYSVSSKYLHDPNYGANKEIAMMCRQLKEEGIQPVFWMRGELLTMSLPLALSDRFWGGDPRAEEYQQFPCGAPYLEQFGAKRVREHAEEWIRRDKNGEWPKDTPYGWVPMSMASGWFDDQLYPALRMGRLLGFDGILVDGGFGGLEGVDYTPLLEGQTKEAIPCQPYWWRFYRTAAWLGYRLWGECTTAWLGGFVAGAGIQHDMPDLWWLSVGNSYDRPSFVDEPTLEHRAFELAEMSPGGMLDGLGGNFLAALSEHRLSEWKDLPASFRQELATAIEFLKKYGPPKRIIFVNLRPSGTKTCTPPSNWFTGSHDASFTYQAWQWDGVVWVTQDGRHVPYPSTP</sequence>
<organism evidence="2 3">
    <name type="scientific">Chthonomonas calidirosea (strain DSM 23976 / ICMP 18418 / T49)</name>
    <dbReference type="NCBI Taxonomy" id="1303518"/>
    <lineage>
        <taxon>Bacteria</taxon>
        <taxon>Bacillati</taxon>
        <taxon>Armatimonadota</taxon>
        <taxon>Chthonomonadia</taxon>
        <taxon>Chthonomonadales</taxon>
        <taxon>Chthonomonadaceae</taxon>
        <taxon>Chthonomonas</taxon>
    </lineage>
</organism>
<dbReference type="Proteomes" id="UP000014227">
    <property type="component" value="Chromosome I"/>
</dbReference>
<dbReference type="OrthoDB" id="663332at2"/>